<keyword evidence="2" id="KW-1185">Reference proteome</keyword>
<protein>
    <recommendedName>
        <fullName evidence="3">Squalene cyclase C-terminal domain-containing protein</fullName>
    </recommendedName>
</protein>
<dbReference type="Proteomes" id="UP001320876">
    <property type="component" value="Unassembled WGS sequence"/>
</dbReference>
<evidence type="ECO:0008006" key="3">
    <source>
        <dbReference type="Google" id="ProtNLM"/>
    </source>
</evidence>
<dbReference type="Gene3D" id="1.50.10.20">
    <property type="match status" value="2"/>
</dbReference>
<sequence>MKRSDFLRLVVVAPWALRHAVAGGGTGTLPDPRSAAIAWLLKQQSHDGAWRSDTYGAFRDGRALTPVVLRSLAREKSAEAACRKACGWLLENRNALLEEYPVHLASAILESTVRLPDLKPLASVAKDRLLELQCPGSGGWSYSTVPPPASGELSPMQQPNLAATVMALDGLRAAELPADDPVFRKALAFVLTCQNHGRGEFDDGGFLQMADDPARNKAGIAGTDPSGKTRYKSYASATADGLRALLLCGENPASPRAKAAKEWLNQFPGKGPADLKYYTARSLAKSGCISPTLLKELIADQAADGSFQNPAGEMRENCPLVATALMLEALAT</sequence>
<accession>A0ABT3GBJ9</accession>
<gene>
    <name evidence="1" type="ORF">OKA05_00160</name>
</gene>
<evidence type="ECO:0000313" key="2">
    <source>
        <dbReference type="Proteomes" id="UP001320876"/>
    </source>
</evidence>
<dbReference type="InterPro" id="IPR008930">
    <property type="entry name" value="Terpenoid_cyclase/PrenylTrfase"/>
</dbReference>
<evidence type="ECO:0000313" key="1">
    <source>
        <dbReference type="EMBL" id="MCW1920944.1"/>
    </source>
</evidence>
<name>A0ABT3GBJ9_9BACT</name>
<dbReference type="RefSeq" id="WP_264485053.1">
    <property type="nucleotide sequence ID" value="NZ_JAPDDT010000001.1"/>
</dbReference>
<reference evidence="1 2" key="1">
    <citation type="submission" date="2022-10" db="EMBL/GenBank/DDBJ databases">
        <title>Luteolibacter arcticus strain CCTCC AB 2014275, whole genome shotgun sequencing project.</title>
        <authorList>
            <person name="Zhao G."/>
            <person name="Shen L."/>
        </authorList>
    </citation>
    <scope>NUCLEOTIDE SEQUENCE [LARGE SCALE GENOMIC DNA]</scope>
    <source>
        <strain evidence="1 2">CCTCC AB 2014275</strain>
    </source>
</reference>
<dbReference type="EMBL" id="JAPDDT010000001">
    <property type="protein sequence ID" value="MCW1920944.1"/>
    <property type="molecule type" value="Genomic_DNA"/>
</dbReference>
<comment type="caution">
    <text evidence="1">The sequence shown here is derived from an EMBL/GenBank/DDBJ whole genome shotgun (WGS) entry which is preliminary data.</text>
</comment>
<dbReference type="SUPFAM" id="SSF48239">
    <property type="entry name" value="Terpenoid cyclases/Protein prenyltransferases"/>
    <property type="match status" value="1"/>
</dbReference>
<proteinExistence type="predicted"/>
<organism evidence="1 2">
    <name type="scientific">Luteolibacter arcticus</name>
    <dbReference type="NCBI Taxonomy" id="1581411"/>
    <lineage>
        <taxon>Bacteria</taxon>
        <taxon>Pseudomonadati</taxon>
        <taxon>Verrucomicrobiota</taxon>
        <taxon>Verrucomicrobiia</taxon>
        <taxon>Verrucomicrobiales</taxon>
        <taxon>Verrucomicrobiaceae</taxon>
        <taxon>Luteolibacter</taxon>
    </lineage>
</organism>